<proteinExistence type="predicted"/>
<keyword evidence="5" id="KW-1185">Reference proteome</keyword>
<accession>A0ABP0TP49</accession>
<sequence>MEANCCSSGCFRFGRRRNARTDPDNKPATGTGTTVFKRFSRERSLGFTLEDVNNKASHKAGRQAAKSPLTQYCPPCDDRPTATTVVVGLADSKQHPIKELRGGPAKVSDFCTHHQPLRKMIVKETHRVVRSEDFDGNKMINEYVRESKIGTGSYGKVVLHRSKRDNRLYAIKIFHKSRLCKLRVSPTETAMMDVLREVAIMKQLDHPNIVKLVEVIDDPESDHFYMVLEYVEGGWIFEGSGPPGGLREATARRYFSDVVAGLIYLHGLNIVHGDIKPENLLISGDGCIKICDFGVSRACEGGNDELRRSPGTPVYTAPECCLGLTYHGKPADVWALGCTLYCMVLGHYPFVGDTLQSTYEKIVNDPLYLPMDLSADLADLLKGLLCKDVQQRLTLEAAATHPWVLQGYGALQQESQNGQHYQLSKVTNSPVPFGMHENGSVA</sequence>
<dbReference type="InterPro" id="IPR008271">
    <property type="entry name" value="Ser/Thr_kinase_AS"/>
</dbReference>
<dbReference type="EMBL" id="OZ019905">
    <property type="protein sequence ID" value="CAK9201170.1"/>
    <property type="molecule type" value="Genomic_DNA"/>
</dbReference>
<dbReference type="InterPro" id="IPR000719">
    <property type="entry name" value="Prot_kinase_dom"/>
</dbReference>
<dbReference type="Proteomes" id="UP001497512">
    <property type="component" value="Chromosome 13"/>
</dbReference>
<dbReference type="SUPFAM" id="SSF56112">
    <property type="entry name" value="Protein kinase-like (PK-like)"/>
    <property type="match status" value="1"/>
</dbReference>
<dbReference type="SMART" id="SM00220">
    <property type="entry name" value="S_TKc"/>
    <property type="match status" value="1"/>
</dbReference>
<dbReference type="Pfam" id="PF00069">
    <property type="entry name" value="Pkinase"/>
    <property type="match status" value="1"/>
</dbReference>
<evidence type="ECO:0000313" key="5">
    <source>
        <dbReference type="Proteomes" id="UP001497512"/>
    </source>
</evidence>
<reference evidence="4" key="1">
    <citation type="submission" date="2024-02" db="EMBL/GenBank/DDBJ databases">
        <authorList>
            <consortium name="ELIXIR-Norway"/>
            <consortium name="Elixir Norway"/>
        </authorList>
    </citation>
    <scope>NUCLEOTIDE SEQUENCE</scope>
</reference>
<name>A0ABP0TP49_9BRYO</name>
<evidence type="ECO:0000259" key="3">
    <source>
        <dbReference type="PROSITE" id="PS50011"/>
    </source>
</evidence>
<dbReference type="PROSITE" id="PS00108">
    <property type="entry name" value="PROTEIN_KINASE_ST"/>
    <property type="match status" value="1"/>
</dbReference>
<evidence type="ECO:0000256" key="2">
    <source>
        <dbReference type="ARBA" id="ARBA00022840"/>
    </source>
</evidence>
<dbReference type="Gene3D" id="1.10.510.10">
    <property type="entry name" value="Transferase(Phosphotransferase) domain 1"/>
    <property type="match status" value="1"/>
</dbReference>
<dbReference type="PROSITE" id="PS50011">
    <property type="entry name" value="PROTEIN_KINASE_DOM"/>
    <property type="match status" value="1"/>
</dbReference>
<dbReference type="CDD" id="cd14008">
    <property type="entry name" value="STKc_LKB1_CaMKK"/>
    <property type="match status" value="1"/>
</dbReference>
<feature type="domain" description="Protein kinase" evidence="3">
    <location>
        <begin position="143"/>
        <end position="404"/>
    </location>
</feature>
<protein>
    <recommendedName>
        <fullName evidence="3">Protein kinase domain-containing protein</fullName>
    </recommendedName>
</protein>
<keyword evidence="2" id="KW-0067">ATP-binding</keyword>
<evidence type="ECO:0000256" key="1">
    <source>
        <dbReference type="ARBA" id="ARBA00022741"/>
    </source>
</evidence>
<organism evidence="4 5">
    <name type="scientific">Sphagnum troendelagicum</name>
    <dbReference type="NCBI Taxonomy" id="128251"/>
    <lineage>
        <taxon>Eukaryota</taxon>
        <taxon>Viridiplantae</taxon>
        <taxon>Streptophyta</taxon>
        <taxon>Embryophyta</taxon>
        <taxon>Bryophyta</taxon>
        <taxon>Sphagnophytina</taxon>
        <taxon>Sphagnopsida</taxon>
        <taxon>Sphagnales</taxon>
        <taxon>Sphagnaceae</taxon>
        <taxon>Sphagnum</taxon>
    </lineage>
</organism>
<keyword evidence="1" id="KW-0547">Nucleotide-binding</keyword>
<dbReference type="PANTHER" id="PTHR24346">
    <property type="entry name" value="MAP/MICROTUBULE AFFINITY-REGULATING KINASE"/>
    <property type="match status" value="1"/>
</dbReference>
<dbReference type="PANTHER" id="PTHR24346:SF39">
    <property type="entry name" value="SERINE_THREONINE-PROTEIN KINASE GRIK1-RELATED"/>
    <property type="match status" value="1"/>
</dbReference>
<gene>
    <name evidence="4" type="ORF">CSSPTR1EN2_LOCUS5773</name>
</gene>
<evidence type="ECO:0000313" key="4">
    <source>
        <dbReference type="EMBL" id="CAK9201170.1"/>
    </source>
</evidence>
<dbReference type="InterPro" id="IPR011009">
    <property type="entry name" value="Kinase-like_dom_sf"/>
</dbReference>